<feature type="compositionally biased region" description="Basic residues" evidence="1">
    <location>
        <begin position="272"/>
        <end position="287"/>
    </location>
</feature>
<keyword evidence="5" id="KW-1185">Reference proteome</keyword>
<dbReference type="Proteomes" id="UP001596087">
    <property type="component" value="Unassembled WGS sequence"/>
</dbReference>
<accession>A0ABW0BHQ8</accession>
<name>A0ABW0BHQ8_9ACTN</name>
<protein>
    <submittedName>
        <fullName evidence="4">Lytic transglycosylase domain-containing protein</fullName>
    </submittedName>
</protein>
<keyword evidence="2" id="KW-0732">Signal</keyword>
<dbReference type="RefSeq" id="WP_378589450.1">
    <property type="nucleotide sequence ID" value="NZ_JBHSKD010000008.1"/>
</dbReference>
<feature type="compositionally biased region" description="Gly residues" evidence="1">
    <location>
        <begin position="288"/>
        <end position="354"/>
    </location>
</feature>
<organism evidence="4 5">
    <name type="scientific">Nocardioides taihuensis</name>
    <dbReference type="NCBI Taxonomy" id="1835606"/>
    <lineage>
        <taxon>Bacteria</taxon>
        <taxon>Bacillati</taxon>
        <taxon>Actinomycetota</taxon>
        <taxon>Actinomycetes</taxon>
        <taxon>Propionibacteriales</taxon>
        <taxon>Nocardioidaceae</taxon>
        <taxon>Nocardioides</taxon>
    </lineage>
</organism>
<dbReference type="InterPro" id="IPR023346">
    <property type="entry name" value="Lysozyme-like_dom_sf"/>
</dbReference>
<evidence type="ECO:0000313" key="5">
    <source>
        <dbReference type="Proteomes" id="UP001596087"/>
    </source>
</evidence>
<dbReference type="SUPFAM" id="SSF53955">
    <property type="entry name" value="Lysozyme-like"/>
    <property type="match status" value="1"/>
</dbReference>
<gene>
    <name evidence="4" type="ORF">ACFPGP_09235</name>
</gene>
<dbReference type="InterPro" id="IPR031304">
    <property type="entry name" value="SLT_2"/>
</dbReference>
<reference evidence="5" key="1">
    <citation type="journal article" date="2019" name="Int. J. Syst. Evol. Microbiol.">
        <title>The Global Catalogue of Microorganisms (GCM) 10K type strain sequencing project: providing services to taxonomists for standard genome sequencing and annotation.</title>
        <authorList>
            <consortium name="The Broad Institute Genomics Platform"/>
            <consortium name="The Broad Institute Genome Sequencing Center for Infectious Disease"/>
            <person name="Wu L."/>
            <person name="Ma J."/>
        </authorList>
    </citation>
    <scope>NUCLEOTIDE SEQUENCE [LARGE SCALE GENOMIC DNA]</scope>
    <source>
        <strain evidence="5">DFY41</strain>
    </source>
</reference>
<evidence type="ECO:0000313" key="4">
    <source>
        <dbReference type="EMBL" id="MFC5176854.1"/>
    </source>
</evidence>
<dbReference type="EMBL" id="JBHSKD010000008">
    <property type="protein sequence ID" value="MFC5176854.1"/>
    <property type="molecule type" value="Genomic_DNA"/>
</dbReference>
<dbReference type="Gene3D" id="1.10.530.10">
    <property type="match status" value="1"/>
</dbReference>
<feature type="region of interest" description="Disordered" evidence="1">
    <location>
        <begin position="272"/>
        <end position="368"/>
    </location>
</feature>
<proteinExistence type="predicted"/>
<evidence type="ECO:0000259" key="3">
    <source>
        <dbReference type="Pfam" id="PF13406"/>
    </source>
</evidence>
<feature type="signal peptide" evidence="2">
    <location>
        <begin position="1"/>
        <end position="28"/>
    </location>
</feature>
<feature type="domain" description="Transglycosylase SLT" evidence="3">
    <location>
        <begin position="177"/>
        <end position="221"/>
    </location>
</feature>
<evidence type="ECO:0000256" key="1">
    <source>
        <dbReference type="SAM" id="MobiDB-lite"/>
    </source>
</evidence>
<dbReference type="CDD" id="cd13399">
    <property type="entry name" value="Slt35-like"/>
    <property type="match status" value="1"/>
</dbReference>
<dbReference type="Pfam" id="PF13406">
    <property type="entry name" value="SLT_2"/>
    <property type="match status" value="1"/>
</dbReference>
<dbReference type="PANTHER" id="PTHR30163">
    <property type="entry name" value="MEMBRANE-BOUND LYTIC MUREIN TRANSGLYCOSYLASE B"/>
    <property type="match status" value="1"/>
</dbReference>
<comment type="caution">
    <text evidence="4">The sequence shown here is derived from an EMBL/GenBank/DDBJ whole genome shotgun (WGS) entry which is preliminary data.</text>
</comment>
<dbReference type="PANTHER" id="PTHR30163:SF8">
    <property type="entry name" value="LYTIC MUREIN TRANSGLYCOSYLASE"/>
    <property type="match status" value="1"/>
</dbReference>
<feature type="chain" id="PRO_5046989503" evidence="2">
    <location>
        <begin position="29"/>
        <end position="441"/>
    </location>
</feature>
<sequence>MSWRYRGCAVAAILALPLALNPSEGVLASLSHTPAPAASEAEVTTLAATVRQLDALAAYARAGADHAQRTVEVKTSTGTVTWTASSLTDNGLPSAARRAYVRAASSMAQTDPACQVPWTLLAGIGRVESDHGRDGGSVLGADGVSHPLIIGVTLDGSGPVAAIRDTDDGRFDKDPVWDHAVGPMQFIPSSWAAVARDGDGDGVKSPNDIDDAALATAAYLCSGSGSVLGETAMRAAIYSYNHSRQYVALVMAMEVGYRTGVFIMPTFGGHHGGKHAHHGGKHAHHGGHGGSGSGGHSSTGDGGGQSGGGGGGSTGGGSTGGGGGGGSTGGGGGGSTGGGGGSTGGGGGGGGGGSTPPPDPTTEQKSGTLATCGSGWCLDGWALDLGGDAVLAQTATHDYDGDGASGETNQQELEGLAGVNVTVVVSFGTATVLKLQGLAYP</sequence>
<evidence type="ECO:0000256" key="2">
    <source>
        <dbReference type="SAM" id="SignalP"/>
    </source>
</evidence>
<dbReference type="InterPro" id="IPR043426">
    <property type="entry name" value="MltB-like"/>
</dbReference>